<gene>
    <name evidence="1" type="ORF">FOZ74_14040</name>
</gene>
<evidence type="ECO:0000313" key="2">
    <source>
        <dbReference type="Proteomes" id="UP000321199"/>
    </source>
</evidence>
<dbReference type="Proteomes" id="UP000321199">
    <property type="component" value="Chromosome"/>
</dbReference>
<dbReference type="OrthoDB" id="7846766at2"/>
<proteinExistence type="predicted"/>
<accession>A0A5B8RY47</accession>
<dbReference type="KEGG" id="cof:FOZ74_14040"/>
<sequence>MGTGQVVSALTPTCIALDITAQRVAGAKRSGRKIFKDFIQKSMWLITLIGFPGLMSSEVRVPFHHPEIPPNSTGTIGIDEIVYHVLRCGSVHSDEKNSKITWNKNISLGIDHNTGNLVLHEQLVWGLLAAVIFMPENKDEQIPDTYWISIWGFKNFVTEFWGRIDLAKRIAKEVTGITIQ</sequence>
<protein>
    <submittedName>
        <fullName evidence="1">Uncharacterized protein</fullName>
    </submittedName>
</protein>
<reference evidence="1 2" key="1">
    <citation type="submission" date="2019-07" db="EMBL/GenBank/DDBJ databases">
        <title>Complete genome sequence of Comamonas sp. NLF 7-7 isolated from livestock.</title>
        <authorList>
            <person name="Kim D.H."/>
            <person name="Kim J.G."/>
        </authorList>
    </citation>
    <scope>NUCLEOTIDE SEQUENCE [LARGE SCALE GENOMIC DNA]</scope>
    <source>
        <strain evidence="1 2">NLF 7-7</strain>
    </source>
</reference>
<dbReference type="RefSeq" id="WP_146913635.1">
    <property type="nucleotide sequence ID" value="NZ_CP042344.1"/>
</dbReference>
<keyword evidence="2" id="KW-1185">Reference proteome</keyword>
<organism evidence="1 2">
    <name type="scientific">Comamonas flocculans</name>
    <dbReference type="NCBI Taxonomy" id="2597701"/>
    <lineage>
        <taxon>Bacteria</taxon>
        <taxon>Pseudomonadati</taxon>
        <taxon>Pseudomonadota</taxon>
        <taxon>Betaproteobacteria</taxon>
        <taxon>Burkholderiales</taxon>
        <taxon>Comamonadaceae</taxon>
        <taxon>Comamonas</taxon>
    </lineage>
</organism>
<evidence type="ECO:0000313" key="1">
    <source>
        <dbReference type="EMBL" id="QEA14053.1"/>
    </source>
</evidence>
<dbReference type="AlphaFoldDB" id="A0A5B8RY47"/>
<name>A0A5B8RY47_9BURK</name>
<dbReference type="EMBL" id="CP042344">
    <property type="protein sequence ID" value="QEA14053.1"/>
    <property type="molecule type" value="Genomic_DNA"/>
</dbReference>